<comment type="caution">
    <text evidence="1">The sequence shown here is derived from an EMBL/GenBank/DDBJ whole genome shotgun (WGS) entry which is preliminary data.</text>
</comment>
<keyword evidence="2" id="KW-1185">Reference proteome</keyword>
<gene>
    <name evidence="1" type="ORF">B0T18DRAFT_412453</name>
</gene>
<organism evidence="1 2">
    <name type="scientific">Schizothecium vesticola</name>
    <dbReference type="NCBI Taxonomy" id="314040"/>
    <lineage>
        <taxon>Eukaryota</taxon>
        <taxon>Fungi</taxon>
        <taxon>Dikarya</taxon>
        <taxon>Ascomycota</taxon>
        <taxon>Pezizomycotina</taxon>
        <taxon>Sordariomycetes</taxon>
        <taxon>Sordariomycetidae</taxon>
        <taxon>Sordariales</taxon>
        <taxon>Schizotheciaceae</taxon>
        <taxon>Schizothecium</taxon>
    </lineage>
</organism>
<evidence type="ECO:0000313" key="2">
    <source>
        <dbReference type="Proteomes" id="UP001172155"/>
    </source>
</evidence>
<protein>
    <submittedName>
        <fullName evidence="1">Uncharacterized protein</fullName>
    </submittedName>
</protein>
<name>A0AA40EWQ1_9PEZI</name>
<proteinExistence type="predicted"/>
<dbReference type="EMBL" id="JAUKUD010000004">
    <property type="protein sequence ID" value="KAK0746796.1"/>
    <property type="molecule type" value="Genomic_DNA"/>
</dbReference>
<dbReference type="Proteomes" id="UP001172155">
    <property type="component" value="Unassembled WGS sequence"/>
</dbReference>
<reference evidence="1" key="1">
    <citation type="submission" date="2023-06" db="EMBL/GenBank/DDBJ databases">
        <title>Genome-scale phylogeny and comparative genomics of the fungal order Sordariales.</title>
        <authorList>
            <consortium name="Lawrence Berkeley National Laboratory"/>
            <person name="Hensen N."/>
            <person name="Bonometti L."/>
            <person name="Westerberg I."/>
            <person name="Brannstrom I.O."/>
            <person name="Guillou S."/>
            <person name="Cros-Aarteil S."/>
            <person name="Calhoun S."/>
            <person name="Haridas S."/>
            <person name="Kuo A."/>
            <person name="Mondo S."/>
            <person name="Pangilinan J."/>
            <person name="Riley R."/>
            <person name="LaButti K."/>
            <person name="Andreopoulos B."/>
            <person name="Lipzen A."/>
            <person name="Chen C."/>
            <person name="Yanf M."/>
            <person name="Daum C."/>
            <person name="Ng V."/>
            <person name="Clum A."/>
            <person name="Steindorff A."/>
            <person name="Ohm R."/>
            <person name="Martin F."/>
            <person name="Silar P."/>
            <person name="Natvig D."/>
            <person name="Lalanne C."/>
            <person name="Gautier V."/>
            <person name="Ament-velasquez S.L."/>
            <person name="Kruys A."/>
            <person name="Hutchinson M.I."/>
            <person name="Powell A.J."/>
            <person name="Barry K."/>
            <person name="Miller A.N."/>
            <person name="Grigoriev I.V."/>
            <person name="Debuchy R."/>
            <person name="Gladieux P."/>
            <person name="Thoren M.H."/>
            <person name="Johannesson H."/>
        </authorList>
    </citation>
    <scope>NUCLEOTIDE SEQUENCE</scope>
    <source>
        <strain evidence="1">SMH3187-1</strain>
    </source>
</reference>
<sequence length="75" mass="8276">MPIAKKGNKRRMYGTGMTASILFSSLARAIRTCVFGAMLELARLFYSSPGVSKEKLPLIEFRSPVKMYEVPASSS</sequence>
<accession>A0AA40EWQ1</accession>
<dbReference type="AlphaFoldDB" id="A0AA40EWQ1"/>
<evidence type="ECO:0000313" key="1">
    <source>
        <dbReference type="EMBL" id="KAK0746796.1"/>
    </source>
</evidence>